<dbReference type="KEGG" id="mrob:HH214_10335"/>
<sequence length="463" mass="50811">MTHKPIFQNFQKVILALLFTFSVTSCKKYVDIDVAPNLLEKDQAFTSDASATSALLSIYSYYPTTYCLQYFTYLGGLEADDLQYPGTTAELQQFAQSAVLTTNSTNESYLWTYPYQVIRETNLAIDGISKSTGMSAAVKSQLTAEAKFIRAFMFFNLVNYMGGVPLILDPTELNNAAVPRSTADAVYAQIITDLKDAQSALPATYAGTASLKARVNKWAATALLARVYLYRKDYANAEAQATQVISSGTYSLPALSNVFINTSSETILQFSTYYGYSTVGASYRTSTSTMTIAPPTYTLHNSVMKSFESGDGRKIAWVDSTIYNGVKYYRIYKYKLPTSTVTGGNEYNVVLRLAEQYLIRAEARAQQGNISGAQSDLNLVRARAGLTGTTATTQAALLTAIAAERKVELFGESAHRWFDLKRTGQADAVLGPLKSSWKSTAVLMPVPYNQILLNTSLTQNPGY</sequence>
<dbReference type="Pfam" id="PF07980">
    <property type="entry name" value="SusD_RagB"/>
    <property type="match status" value="1"/>
</dbReference>
<evidence type="ECO:0000259" key="6">
    <source>
        <dbReference type="Pfam" id="PF07980"/>
    </source>
</evidence>
<dbReference type="InterPro" id="IPR012944">
    <property type="entry name" value="SusD_RagB_dom"/>
</dbReference>
<dbReference type="AlphaFoldDB" id="A0A7L5E5U5"/>
<keyword evidence="3" id="KW-0732">Signal</keyword>
<keyword evidence="5" id="KW-0998">Cell outer membrane</keyword>
<dbReference type="GO" id="GO:0009279">
    <property type="term" value="C:cell outer membrane"/>
    <property type="evidence" value="ECO:0007669"/>
    <property type="project" value="UniProtKB-SubCell"/>
</dbReference>
<dbReference type="CDD" id="cd08977">
    <property type="entry name" value="SusD"/>
    <property type="match status" value="1"/>
</dbReference>
<organism evidence="8 9">
    <name type="scientific">Mucilaginibacter robiniae</name>
    <dbReference type="NCBI Taxonomy" id="2728022"/>
    <lineage>
        <taxon>Bacteria</taxon>
        <taxon>Pseudomonadati</taxon>
        <taxon>Bacteroidota</taxon>
        <taxon>Sphingobacteriia</taxon>
        <taxon>Sphingobacteriales</taxon>
        <taxon>Sphingobacteriaceae</taxon>
        <taxon>Mucilaginibacter</taxon>
    </lineage>
</organism>
<evidence type="ECO:0000313" key="9">
    <source>
        <dbReference type="Proteomes" id="UP000503278"/>
    </source>
</evidence>
<feature type="domain" description="SusD-like N-terminal" evidence="7">
    <location>
        <begin position="98"/>
        <end position="229"/>
    </location>
</feature>
<dbReference type="EMBL" id="CP051682">
    <property type="protein sequence ID" value="QJD96233.1"/>
    <property type="molecule type" value="Genomic_DNA"/>
</dbReference>
<name>A0A7L5E5U5_9SPHI</name>
<dbReference type="SUPFAM" id="SSF48452">
    <property type="entry name" value="TPR-like"/>
    <property type="match status" value="1"/>
</dbReference>
<accession>A0A7L5E5U5</accession>
<dbReference type="RefSeq" id="WP_169607419.1">
    <property type="nucleotide sequence ID" value="NZ_CP051682.1"/>
</dbReference>
<keyword evidence="9" id="KW-1185">Reference proteome</keyword>
<dbReference type="Proteomes" id="UP000503278">
    <property type="component" value="Chromosome"/>
</dbReference>
<comment type="subcellular location">
    <subcellularLocation>
        <location evidence="1">Cell outer membrane</location>
    </subcellularLocation>
</comment>
<dbReference type="Pfam" id="PF14322">
    <property type="entry name" value="SusD-like_3"/>
    <property type="match status" value="1"/>
</dbReference>
<evidence type="ECO:0000256" key="2">
    <source>
        <dbReference type="ARBA" id="ARBA00006275"/>
    </source>
</evidence>
<evidence type="ECO:0000313" key="8">
    <source>
        <dbReference type="EMBL" id="QJD96233.1"/>
    </source>
</evidence>
<comment type="similarity">
    <text evidence="2">Belongs to the SusD family.</text>
</comment>
<dbReference type="PROSITE" id="PS51257">
    <property type="entry name" value="PROKAR_LIPOPROTEIN"/>
    <property type="match status" value="1"/>
</dbReference>
<gene>
    <name evidence="8" type="ORF">HH214_10335</name>
</gene>
<proteinExistence type="inferred from homology"/>
<evidence type="ECO:0000256" key="5">
    <source>
        <dbReference type="ARBA" id="ARBA00023237"/>
    </source>
</evidence>
<dbReference type="Gene3D" id="1.25.40.390">
    <property type="match status" value="1"/>
</dbReference>
<evidence type="ECO:0000259" key="7">
    <source>
        <dbReference type="Pfam" id="PF14322"/>
    </source>
</evidence>
<keyword evidence="4" id="KW-0472">Membrane</keyword>
<evidence type="ECO:0000256" key="3">
    <source>
        <dbReference type="ARBA" id="ARBA00022729"/>
    </source>
</evidence>
<feature type="domain" description="RagB/SusD" evidence="6">
    <location>
        <begin position="290"/>
        <end position="463"/>
    </location>
</feature>
<dbReference type="InterPro" id="IPR011990">
    <property type="entry name" value="TPR-like_helical_dom_sf"/>
</dbReference>
<reference evidence="8 9" key="1">
    <citation type="submission" date="2020-04" db="EMBL/GenBank/DDBJ databases">
        <title>Genome sequencing of novel species.</title>
        <authorList>
            <person name="Heo J."/>
            <person name="Kim S.-J."/>
            <person name="Kim J.-S."/>
            <person name="Hong S.-B."/>
            <person name="Kwon S.-W."/>
        </authorList>
    </citation>
    <scope>NUCLEOTIDE SEQUENCE [LARGE SCALE GENOMIC DNA]</scope>
    <source>
        <strain evidence="8 9">F39-2</strain>
    </source>
</reference>
<evidence type="ECO:0000256" key="1">
    <source>
        <dbReference type="ARBA" id="ARBA00004442"/>
    </source>
</evidence>
<dbReference type="InterPro" id="IPR033985">
    <property type="entry name" value="SusD-like_N"/>
</dbReference>
<evidence type="ECO:0000256" key="4">
    <source>
        <dbReference type="ARBA" id="ARBA00023136"/>
    </source>
</evidence>
<protein>
    <submittedName>
        <fullName evidence="8">RagB/SusD family nutrient uptake outer membrane protein</fullName>
    </submittedName>
</protein>